<evidence type="ECO:0000256" key="3">
    <source>
        <dbReference type="ARBA" id="ARBA00022606"/>
    </source>
</evidence>
<evidence type="ECO:0000256" key="2">
    <source>
        <dbReference type="ARBA" id="ARBA00022475"/>
    </source>
</evidence>
<dbReference type="AlphaFoldDB" id="A0A1S5VFK7"/>
<organism evidence="11">
    <name type="scientific">Meteorus pulchricornis</name>
    <dbReference type="NCBI Taxonomy" id="51522"/>
    <lineage>
        <taxon>Eukaryota</taxon>
        <taxon>Metazoa</taxon>
        <taxon>Ecdysozoa</taxon>
        <taxon>Arthropoda</taxon>
        <taxon>Hexapoda</taxon>
        <taxon>Insecta</taxon>
        <taxon>Pterygota</taxon>
        <taxon>Neoptera</taxon>
        <taxon>Endopterygota</taxon>
        <taxon>Hymenoptera</taxon>
        <taxon>Apocrita</taxon>
        <taxon>Ichneumonoidea</taxon>
        <taxon>Braconidae</taxon>
        <taxon>Meteorinae</taxon>
        <taxon>Meteorus</taxon>
    </lineage>
</organism>
<sequence>MIKNARIAKIIVRFTYIFVLWVIAIHNLPFWLFGIVPRTHTNLTDGNQPLIAQTVYIHDMNVDLNVQLTAIGQTVCSFTVGISYSTAGCIFFTFILHACGQLQILKMHLENIFDEDVTKIDDRKIPEAIANNVRRHQRLIKFIATVEKVYHLMFLQQFIGITIALSTEEFLVISILVGDVEISTLGMIFCVFYTIYCAFMTLMYCSGGEFLIENSLELYSAAYNSRWYNSQRTYRKELTMIIKRAQKPMFITAGKFVPISLNTYARLIKTSASYMSVLLAAKS</sequence>
<dbReference type="GO" id="GO:0005886">
    <property type="term" value="C:plasma membrane"/>
    <property type="evidence" value="ECO:0007669"/>
    <property type="project" value="UniProtKB-SubCell"/>
</dbReference>
<keyword evidence="9" id="KW-0807">Transducer</keyword>
<feature type="transmembrane region" description="Helical" evidence="10">
    <location>
        <begin position="184"/>
        <end position="205"/>
    </location>
</feature>
<evidence type="ECO:0000256" key="9">
    <source>
        <dbReference type="ARBA" id="ARBA00023224"/>
    </source>
</evidence>
<proteinExistence type="evidence at transcript level"/>
<keyword evidence="7 10" id="KW-0472">Membrane</keyword>
<dbReference type="GO" id="GO:0004984">
    <property type="term" value="F:olfactory receptor activity"/>
    <property type="evidence" value="ECO:0007669"/>
    <property type="project" value="InterPro"/>
</dbReference>
<keyword evidence="3" id="KW-0716">Sensory transduction</keyword>
<evidence type="ECO:0000256" key="4">
    <source>
        <dbReference type="ARBA" id="ARBA00022692"/>
    </source>
</evidence>
<protein>
    <submittedName>
        <fullName evidence="11">Olfactory receptor 17</fullName>
    </submittedName>
</protein>
<keyword evidence="4 10" id="KW-0812">Transmembrane</keyword>
<evidence type="ECO:0000256" key="5">
    <source>
        <dbReference type="ARBA" id="ARBA00022725"/>
    </source>
</evidence>
<evidence type="ECO:0000256" key="7">
    <source>
        <dbReference type="ARBA" id="ARBA00023136"/>
    </source>
</evidence>
<keyword evidence="5" id="KW-0552">Olfaction</keyword>
<evidence type="ECO:0000256" key="6">
    <source>
        <dbReference type="ARBA" id="ARBA00022989"/>
    </source>
</evidence>
<evidence type="ECO:0000256" key="8">
    <source>
        <dbReference type="ARBA" id="ARBA00023170"/>
    </source>
</evidence>
<keyword evidence="8 11" id="KW-0675">Receptor</keyword>
<dbReference type="Pfam" id="PF02949">
    <property type="entry name" value="7tm_6"/>
    <property type="match status" value="1"/>
</dbReference>
<keyword evidence="6 10" id="KW-1133">Transmembrane helix</keyword>
<evidence type="ECO:0000256" key="10">
    <source>
        <dbReference type="SAM" id="Phobius"/>
    </source>
</evidence>
<dbReference type="PANTHER" id="PTHR21137:SF35">
    <property type="entry name" value="ODORANT RECEPTOR 19A-RELATED"/>
    <property type="match status" value="1"/>
</dbReference>
<evidence type="ECO:0000256" key="1">
    <source>
        <dbReference type="ARBA" id="ARBA00004651"/>
    </source>
</evidence>
<evidence type="ECO:0000313" key="11">
    <source>
        <dbReference type="EMBL" id="AQN78419.1"/>
    </source>
</evidence>
<feature type="transmembrane region" description="Helical" evidence="10">
    <location>
        <begin position="12"/>
        <end position="33"/>
    </location>
</feature>
<name>A0A1S5VFK7_9HYME</name>
<accession>A0A1S5VFK7</accession>
<reference evidence="11" key="1">
    <citation type="journal article" date="2017" name="Comp. Biochem. Physiol. Part D Genomics Proteomics">
        <title>Candidate chemosensory genes identified in the endoparasitoid Meteorus pulchricornis (Hymenoptera: Braconidae) by antennal transcriptome analysis.</title>
        <authorList>
            <person name="Sheng S."/>
            <person name="Liao C.W."/>
            <person name="Zheng Y."/>
            <person name="Zhou Y."/>
            <person name="Xu Y."/>
            <person name="Song W.M."/>
            <person name="He P."/>
            <person name="Zhang J."/>
            <person name="Wu F.A."/>
        </authorList>
    </citation>
    <scope>NUCLEOTIDE SEQUENCE</scope>
    <source>
        <strain evidence="11">Zhenjiang</strain>
    </source>
</reference>
<dbReference type="EMBL" id="KY445484">
    <property type="protein sequence ID" value="AQN78419.1"/>
    <property type="molecule type" value="mRNA"/>
</dbReference>
<dbReference type="GO" id="GO:0007165">
    <property type="term" value="P:signal transduction"/>
    <property type="evidence" value="ECO:0007669"/>
    <property type="project" value="UniProtKB-KW"/>
</dbReference>
<dbReference type="InterPro" id="IPR004117">
    <property type="entry name" value="7tm6_olfct_rcpt"/>
</dbReference>
<feature type="transmembrane region" description="Helical" evidence="10">
    <location>
        <begin position="70"/>
        <end position="96"/>
    </location>
</feature>
<comment type="subcellular location">
    <subcellularLocation>
        <location evidence="1">Cell membrane</location>
        <topology evidence="1">Multi-pass membrane protein</topology>
    </subcellularLocation>
</comment>
<dbReference type="GO" id="GO:0005549">
    <property type="term" value="F:odorant binding"/>
    <property type="evidence" value="ECO:0007669"/>
    <property type="project" value="InterPro"/>
</dbReference>
<feature type="transmembrane region" description="Helical" evidence="10">
    <location>
        <begin position="158"/>
        <end position="178"/>
    </location>
</feature>
<dbReference type="PANTHER" id="PTHR21137">
    <property type="entry name" value="ODORANT RECEPTOR"/>
    <property type="match status" value="1"/>
</dbReference>
<keyword evidence="2" id="KW-1003">Cell membrane</keyword>